<gene>
    <name evidence="1" type="ORF">H2198_009002</name>
</gene>
<sequence length="239" mass="25973">MATTEPTLVVVAQLQATSKDARDQLVGLFQNIVEYSRVEEPGVLKYAVCTPADDPNDDTTLYAIEEYATQSTFEAHMSTPPVLSLISSFASTSQTPSLISKPPTVHTLHWTSAIFTRPTLATHPNPYILFATIDTPSIADTETIAPYGAAVVSFAKDNEPDTLFYGDARPKDKREDEKGFIAAVEVYTDKAALDRHFQGEALKAMVAESQKLDGKLTFLGLNKVAGWLSRDEGSEAAKA</sequence>
<comment type="caution">
    <text evidence="1">The sequence shown here is derived from an EMBL/GenBank/DDBJ whole genome shotgun (WGS) entry which is preliminary data.</text>
</comment>
<evidence type="ECO:0000313" key="1">
    <source>
        <dbReference type="EMBL" id="KAJ9651730.1"/>
    </source>
</evidence>
<protein>
    <submittedName>
        <fullName evidence="1">Uncharacterized protein</fullName>
    </submittedName>
</protein>
<keyword evidence="2" id="KW-1185">Reference proteome</keyword>
<dbReference type="EMBL" id="JAPDRQ010000238">
    <property type="protein sequence ID" value="KAJ9651730.1"/>
    <property type="molecule type" value="Genomic_DNA"/>
</dbReference>
<reference evidence="1" key="1">
    <citation type="submission" date="2022-10" db="EMBL/GenBank/DDBJ databases">
        <title>Culturing micro-colonial fungi from biological soil crusts in the Mojave desert and describing Neophaeococcomyces mojavensis, and introducing the new genera and species Taxawa tesnikishii.</title>
        <authorList>
            <person name="Kurbessoian T."/>
            <person name="Stajich J.E."/>
        </authorList>
    </citation>
    <scope>NUCLEOTIDE SEQUENCE</scope>
    <source>
        <strain evidence="1">JES_112</strain>
    </source>
</reference>
<name>A0ACC2ZW20_9EURO</name>
<accession>A0ACC2ZW20</accession>
<proteinExistence type="predicted"/>
<evidence type="ECO:0000313" key="2">
    <source>
        <dbReference type="Proteomes" id="UP001172386"/>
    </source>
</evidence>
<dbReference type="Proteomes" id="UP001172386">
    <property type="component" value="Unassembled WGS sequence"/>
</dbReference>
<organism evidence="1 2">
    <name type="scientific">Neophaeococcomyces mojaviensis</name>
    <dbReference type="NCBI Taxonomy" id="3383035"/>
    <lineage>
        <taxon>Eukaryota</taxon>
        <taxon>Fungi</taxon>
        <taxon>Dikarya</taxon>
        <taxon>Ascomycota</taxon>
        <taxon>Pezizomycotina</taxon>
        <taxon>Eurotiomycetes</taxon>
        <taxon>Chaetothyriomycetidae</taxon>
        <taxon>Chaetothyriales</taxon>
        <taxon>Chaetothyriales incertae sedis</taxon>
        <taxon>Neophaeococcomyces</taxon>
    </lineage>
</organism>